<feature type="signal peptide" evidence="2">
    <location>
        <begin position="1"/>
        <end position="27"/>
    </location>
</feature>
<comment type="caution">
    <text evidence="3">The sequence shown here is derived from an EMBL/GenBank/DDBJ whole genome shotgun (WGS) entry which is preliminary data.</text>
</comment>
<dbReference type="EMBL" id="DYUX01000014">
    <property type="protein sequence ID" value="HJG41559.1"/>
    <property type="molecule type" value="Genomic_DNA"/>
</dbReference>
<reference evidence="3" key="1">
    <citation type="journal article" date="2021" name="PeerJ">
        <title>Extensive microbial diversity within the chicken gut microbiome revealed by metagenomics and culture.</title>
        <authorList>
            <person name="Gilroy R."/>
            <person name="Ravi A."/>
            <person name="Getino M."/>
            <person name="Pursley I."/>
            <person name="Horton D.L."/>
            <person name="Alikhan N.F."/>
            <person name="Baker D."/>
            <person name="Gharbi K."/>
            <person name="Hall N."/>
            <person name="Watson M."/>
            <person name="Adriaenssens E.M."/>
            <person name="Foster-Nyarko E."/>
            <person name="Jarju S."/>
            <person name="Secka A."/>
            <person name="Antonio M."/>
            <person name="Oren A."/>
            <person name="Chaudhuri R.R."/>
            <person name="La Ragione R."/>
            <person name="Hildebrand F."/>
            <person name="Pallen M.J."/>
        </authorList>
    </citation>
    <scope>NUCLEOTIDE SEQUENCE</scope>
    <source>
        <strain evidence="3">ChiBcolR7-4860</strain>
    </source>
</reference>
<organism evidence="3 4">
    <name type="scientific">Bifidobacterium pullorum subsp. gallinarum</name>
    <dbReference type="NCBI Taxonomy" id="78344"/>
    <lineage>
        <taxon>Bacteria</taxon>
        <taxon>Bacillati</taxon>
        <taxon>Actinomycetota</taxon>
        <taxon>Actinomycetes</taxon>
        <taxon>Bifidobacteriales</taxon>
        <taxon>Bifidobacteriaceae</taxon>
        <taxon>Bifidobacterium</taxon>
    </lineage>
</organism>
<name>A0A921IWR2_9BIFI</name>
<keyword evidence="1" id="KW-0472">Membrane</keyword>
<evidence type="ECO:0000256" key="2">
    <source>
        <dbReference type="SAM" id="SignalP"/>
    </source>
</evidence>
<keyword evidence="2" id="KW-0732">Signal</keyword>
<reference evidence="3" key="2">
    <citation type="submission" date="2021-09" db="EMBL/GenBank/DDBJ databases">
        <authorList>
            <person name="Gilroy R."/>
        </authorList>
    </citation>
    <scope>NUCLEOTIDE SEQUENCE</scope>
    <source>
        <strain evidence="3">ChiBcolR7-4860</strain>
    </source>
</reference>
<evidence type="ECO:0000256" key="1">
    <source>
        <dbReference type="SAM" id="Phobius"/>
    </source>
</evidence>
<evidence type="ECO:0000313" key="3">
    <source>
        <dbReference type="EMBL" id="HJG41559.1"/>
    </source>
</evidence>
<sequence length="169" mass="16736">MKKKIVALLAAIAAVFGFGFASSTAMAAGYGETATVSGNVATIGYPAGTFTAGAPITVTADDTYVSDVKLVAMRNFQPGNAKSDGSANLQYTLTDAAVQAIAEGKTVTVTATDGTHTVETALTKANIAQTGEGSKVPQTGASVAPYAVAVVLLAAAGCAVFAARKAGAR</sequence>
<protein>
    <recommendedName>
        <fullName evidence="5">LPXTG cell wall anchor domain-containing protein</fullName>
    </recommendedName>
</protein>
<keyword evidence="1" id="KW-0812">Transmembrane</keyword>
<dbReference type="RefSeq" id="WP_278711108.1">
    <property type="nucleotide sequence ID" value="NZ_DYUX01000014.1"/>
</dbReference>
<evidence type="ECO:0008006" key="5">
    <source>
        <dbReference type="Google" id="ProtNLM"/>
    </source>
</evidence>
<keyword evidence="1" id="KW-1133">Transmembrane helix</keyword>
<evidence type="ECO:0000313" key="4">
    <source>
        <dbReference type="Proteomes" id="UP000786560"/>
    </source>
</evidence>
<proteinExistence type="predicted"/>
<feature type="transmembrane region" description="Helical" evidence="1">
    <location>
        <begin position="143"/>
        <end position="163"/>
    </location>
</feature>
<feature type="chain" id="PRO_5037548502" description="LPXTG cell wall anchor domain-containing protein" evidence="2">
    <location>
        <begin position="28"/>
        <end position="169"/>
    </location>
</feature>
<dbReference type="AlphaFoldDB" id="A0A921IWR2"/>
<accession>A0A921IWR2</accession>
<gene>
    <name evidence="3" type="ORF">K8U73_04120</name>
</gene>
<dbReference type="Proteomes" id="UP000786560">
    <property type="component" value="Unassembled WGS sequence"/>
</dbReference>